<proteinExistence type="predicted"/>
<dbReference type="Proteomes" id="UP001234297">
    <property type="component" value="Chromosome 7"/>
</dbReference>
<evidence type="ECO:0000313" key="1">
    <source>
        <dbReference type="EMBL" id="KAJ8628924.1"/>
    </source>
</evidence>
<organism evidence="1 2">
    <name type="scientific">Persea americana</name>
    <name type="common">Avocado</name>
    <dbReference type="NCBI Taxonomy" id="3435"/>
    <lineage>
        <taxon>Eukaryota</taxon>
        <taxon>Viridiplantae</taxon>
        <taxon>Streptophyta</taxon>
        <taxon>Embryophyta</taxon>
        <taxon>Tracheophyta</taxon>
        <taxon>Spermatophyta</taxon>
        <taxon>Magnoliopsida</taxon>
        <taxon>Magnoliidae</taxon>
        <taxon>Laurales</taxon>
        <taxon>Lauraceae</taxon>
        <taxon>Persea</taxon>
    </lineage>
</organism>
<reference evidence="1 2" key="1">
    <citation type="journal article" date="2022" name="Hortic Res">
        <title>A haplotype resolved chromosomal level avocado genome allows analysis of novel avocado genes.</title>
        <authorList>
            <person name="Nath O."/>
            <person name="Fletcher S.J."/>
            <person name="Hayward A."/>
            <person name="Shaw L.M."/>
            <person name="Masouleh A.K."/>
            <person name="Furtado A."/>
            <person name="Henry R.J."/>
            <person name="Mitter N."/>
        </authorList>
    </citation>
    <scope>NUCLEOTIDE SEQUENCE [LARGE SCALE GENOMIC DNA]</scope>
    <source>
        <strain evidence="2">cv. Hass</strain>
    </source>
</reference>
<accession>A0ACC2L672</accession>
<comment type="caution">
    <text evidence="1">The sequence shown here is derived from an EMBL/GenBank/DDBJ whole genome shotgun (WGS) entry which is preliminary data.</text>
</comment>
<evidence type="ECO:0000313" key="2">
    <source>
        <dbReference type="Proteomes" id="UP001234297"/>
    </source>
</evidence>
<protein>
    <submittedName>
        <fullName evidence="1">Uncharacterized protein</fullName>
    </submittedName>
</protein>
<gene>
    <name evidence="1" type="ORF">MRB53_022247</name>
</gene>
<sequence length="123" mass="14122">MKVASGKWSWKYGELRVWVGFCGLFEKVMEYARVVQVWLGRVAWMDVGGVVFEQIEVKSREEEDEDDNLVWWMVLDCELTGSRGGEEGESKLRMVKVSSDKGLGFRRGFRGCMSRVGSMWLGL</sequence>
<dbReference type="EMBL" id="CM056815">
    <property type="protein sequence ID" value="KAJ8628924.1"/>
    <property type="molecule type" value="Genomic_DNA"/>
</dbReference>
<name>A0ACC2L672_PERAE</name>
<keyword evidence="2" id="KW-1185">Reference proteome</keyword>